<keyword evidence="2" id="KW-1185">Reference proteome</keyword>
<dbReference type="AlphaFoldDB" id="A0A1G6Y8J5"/>
<gene>
    <name evidence="1" type="ORF">SAMN05421544_10151</name>
</gene>
<reference evidence="1 2" key="1">
    <citation type="submission" date="2016-10" db="EMBL/GenBank/DDBJ databases">
        <authorList>
            <person name="de Groot N.N."/>
        </authorList>
    </citation>
    <scope>NUCLEOTIDE SEQUENCE [LARGE SCALE GENOMIC DNA]</scope>
    <source>
        <strain evidence="1 2">DSM 24015</strain>
    </source>
</reference>
<organism evidence="1 2">
    <name type="scientific">Riemerella columbipharyngis</name>
    <dbReference type="NCBI Taxonomy" id="1071918"/>
    <lineage>
        <taxon>Bacteria</taxon>
        <taxon>Pseudomonadati</taxon>
        <taxon>Bacteroidota</taxon>
        <taxon>Flavobacteriia</taxon>
        <taxon>Flavobacteriales</taxon>
        <taxon>Weeksellaceae</taxon>
        <taxon>Riemerella</taxon>
    </lineage>
</organism>
<evidence type="ECO:0000313" key="1">
    <source>
        <dbReference type="EMBL" id="SDD86047.1"/>
    </source>
</evidence>
<sequence length="105" mass="12318">MPCMLQDSVKGKQPLSFCSFDEQFFSVFSDTFLLTLSSILPSFAAADPTTNNVAIKKDFFHNIKFKNLYLTNIMVFFYITNNKNFFLFNMQVNIVQKNFYIFVNY</sequence>
<accession>A0A1G6Y8J5</accession>
<dbReference type="Proteomes" id="UP000198517">
    <property type="component" value="Unassembled WGS sequence"/>
</dbReference>
<protein>
    <submittedName>
        <fullName evidence="1">Uncharacterized protein</fullName>
    </submittedName>
</protein>
<evidence type="ECO:0000313" key="2">
    <source>
        <dbReference type="Proteomes" id="UP000198517"/>
    </source>
</evidence>
<proteinExistence type="predicted"/>
<dbReference type="EMBL" id="FNAS01000001">
    <property type="protein sequence ID" value="SDD86047.1"/>
    <property type="molecule type" value="Genomic_DNA"/>
</dbReference>
<name>A0A1G6Y8J5_9FLAO</name>
<dbReference type="STRING" id="1071918.SAMN05421544_10151"/>